<name>A0A1H8JYF0_9FIRM</name>
<feature type="domain" description="Peptidase S74" evidence="3">
    <location>
        <begin position="846"/>
        <end position="946"/>
    </location>
</feature>
<sequence>MDMKLIKEAFSNPSRELSAKVTIDGKEFTDEYLKNIKVVTGLSEGKDFSVGTAFMSSATIKLVDKYENFNESNFKDKTAVVEIGVKTNKGIGYAKLGEFIIDSANSNMRSWELKSYDLMSKFNVKYDSKLNFPCKLKDIVLDICKICGVPASDSIKNSSELNRNIKFKPNFYDMTAREVLAQVSELVCGWAYIDAISQKLEIGSYSNADDIKINDDNIILFKEFKNRSNADSKIQIDSIRVIQNGADDADYNKDSDKKFHIVDNMFIQGNGIDFIDVGKKSFKFNELSALSIKYNGNPTLGVGKAVTVFRGGKLFKFLPLVRKLTYNGGLVEECECPQINYNPSNRKKDIVRHIEKINSLLRVMDDKIQAKVGTEEFSTLVEQTKEEIKALAKSIDLKGYVKFEDLKGENDSTEINGGLIKSGLITSKDKRVGIDLDNGTILFGKDLEHYSLLFDGETLKFGLGTLKTENFSTGLLEELKGEDGKSQYVHIKYSDSGGDVGAMYIDPDGHDYIGIAVTDKKTPPAYKTEFKWSKYTGVDGKNGSPGQAGKDGKTPYFHIAYANSSDGRSGFSVDDAKDKLYMGTYVDYVKEDSTNSRDYTWALIKGDKGERGLQGPPGKDGRPGRDGSLVDLPPALKVWNNNATRINGKYIYTPELFVGSSLGSDNKTGVYIGSNIQVYEGDWGWHTFSGIVGMKKGVMTWRADADGNLIIGNKAGKTISIGSNGNAIIPKITSSDIETKAITTDLLYPGNNNRIVLERGYSPGSNNCKSIDANGSAIRLKVDADTYISMRDSGIVEMYSRNGQFFKFDPRESWYYNGHEGDGWLVLHDAHVSMGWLEYSVYSTRSDRRLKENIKYIKNKQKGLNRENIFDFIKTVDLATYRYKKTGGNNISMIAQDVEEFKFIKDYLVGKNKDGIRLINTGNYTSMMHIALQEEIKKREVLEDKVKSQEARIKRLEKLLLNGGEKNA</sequence>
<proteinExistence type="predicted"/>
<evidence type="ECO:0000313" key="4">
    <source>
        <dbReference type="EMBL" id="SEN85545.1"/>
    </source>
</evidence>
<dbReference type="Proteomes" id="UP000199512">
    <property type="component" value="Unassembled WGS sequence"/>
</dbReference>
<keyword evidence="1" id="KW-0175">Coiled coil</keyword>
<dbReference type="PROSITE" id="PS51688">
    <property type="entry name" value="ICA"/>
    <property type="match status" value="1"/>
</dbReference>
<protein>
    <submittedName>
        <fullName evidence="4">Chaperone of endosialidase</fullName>
    </submittedName>
</protein>
<feature type="region of interest" description="Disordered" evidence="2">
    <location>
        <begin position="608"/>
        <end position="627"/>
    </location>
</feature>
<dbReference type="EMBL" id="FODF01000019">
    <property type="protein sequence ID" value="SEN85545.1"/>
    <property type="molecule type" value="Genomic_DNA"/>
</dbReference>
<dbReference type="RefSeq" id="WP_091976021.1">
    <property type="nucleotide sequence ID" value="NZ_FODF01000019.1"/>
</dbReference>
<gene>
    <name evidence="4" type="ORF">SAMN05216454_1197</name>
</gene>
<dbReference type="STRING" id="215200.SAMN05216454_1197"/>
<keyword evidence="5" id="KW-1185">Reference proteome</keyword>
<dbReference type="InterPro" id="IPR030392">
    <property type="entry name" value="S74_ICA"/>
</dbReference>
<dbReference type="AlphaFoldDB" id="A0A1H8JYF0"/>
<dbReference type="Pfam" id="PF13884">
    <property type="entry name" value="Peptidase_S74"/>
    <property type="match status" value="1"/>
</dbReference>
<evidence type="ECO:0000256" key="2">
    <source>
        <dbReference type="SAM" id="MobiDB-lite"/>
    </source>
</evidence>
<organism evidence="4 5">
    <name type="scientific">Peptostreptococcus russellii</name>
    <dbReference type="NCBI Taxonomy" id="215200"/>
    <lineage>
        <taxon>Bacteria</taxon>
        <taxon>Bacillati</taxon>
        <taxon>Bacillota</taxon>
        <taxon>Clostridia</taxon>
        <taxon>Peptostreptococcales</taxon>
        <taxon>Peptostreptococcaceae</taxon>
        <taxon>Peptostreptococcus</taxon>
    </lineage>
</organism>
<evidence type="ECO:0000256" key="1">
    <source>
        <dbReference type="SAM" id="Coils"/>
    </source>
</evidence>
<evidence type="ECO:0000259" key="3">
    <source>
        <dbReference type="PROSITE" id="PS51688"/>
    </source>
</evidence>
<dbReference type="OrthoDB" id="5056238at2"/>
<reference evidence="4 5" key="1">
    <citation type="submission" date="2016-10" db="EMBL/GenBank/DDBJ databases">
        <authorList>
            <person name="de Groot N.N."/>
        </authorList>
    </citation>
    <scope>NUCLEOTIDE SEQUENCE [LARGE SCALE GENOMIC DNA]</scope>
    <source>
        <strain evidence="4 5">Calf135</strain>
    </source>
</reference>
<feature type="coiled-coil region" evidence="1">
    <location>
        <begin position="932"/>
        <end position="959"/>
    </location>
</feature>
<evidence type="ECO:0000313" key="5">
    <source>
        <dbReference type="Proteomes" id="UP000199512"/>
    </source>
</evidence>
<accession>A0A1H8JYF0</accession>